<dbReference type="Proteomes" id="UP000822688">
    <property type="component" value="Chromosome 12"/>
</dbReference>
<dbReference type="AlphaFoldDB" id="A0A8T0G4Z1"/>
<reference evidence="1" key="1">
    <citation type="submission" date="2020-06" db="EMBL/GenBank/DDBJ databases">
        <title>WGS assembly of Ceratodon purpureus strain R40.</title>
        <authorList>
            <person name="Carey S.B."/>
            <person name="Jenkins J."/>
            <person name="Shu S."/>
            <person name="Lovell J.T."/>
            <person name="Sreedasyam A."/>
            <person name="Maumus F."/>
            <person name="Tiley G.P."/>
            <person name="Fernandez-Pozo N."/>
            <person name="Barry K."/>
            <person name="Chen C."/>
            <person name="Wang M."/>
            <person name="Lipzen A."/>
            <person name="Daum C."/>
            <person name="Saski C.A."/>
            <person name="Payton A.C."/>
            <person name="Mcbreen J.C."/>
            <person name="Conrad R.E."/>
            <person name="Kollar L.M."/>
            <person name="Olsson S."/>
            <person name="Huttunen S."/>
            <person name="Landis J.B."/>
            <person name="Wickett N.J."/>
            <person name="Johnson M.G."/>
            <person name="Rensing S.A."/>
            <person name="Grimwood J."/>
            <person name="Schmutz J."/>
            <person name="Mcdaniel S.F."/>
        </authorList>
    </citation>
    <scope>NUCLEOTIDE SEQUENCE</scope>
    <source>
        <strain evidence="1">R40</strain>
    </source>
</reference>
<accession>A0A8T0G4Z1</accession>
<organism evidence="1 2">
    <name type="scientific">Ceratodon purpureus</name>
    <name type="common">Fire moss</name>
    <name type="synonym">Dicranum purpureum</name>
    <dbReference type="NCBI Taxonomy" id="3225"/>
    <lineage>
        <taxon>Eukaryota</taxon>
        <taxon>Viridiplantae</taxon>
        <taxon>Streptophyta</taxon>
        <taxon>Embryophyta</taxon>
        <taxon>Bryophyta</taxon>
        <taxon>Bryophytina</taxon>
        <taxon>Bryopsida</taxon>
        <taxon>Dicranidae</taxon>
        <taxon>Pseudoditrichales</taxon>
        <taxon>Ditrichaceae</taxon>
        <taxon>Ceratodon</taxon>
    </lineage>
</organism>
<evidence type="ECO:0000313" key="1">
    <source>
        <dbReference type="EMBL" id="KAG0554110.1"/>
    </source>
</evidence>
<dbReference type="EMBL" id="CM026433">
    <property type="protein sequence ID" value="KAG0554110.1"/>
    <property type="molecule type" value="Genomic_DNA"/>
</dbReference>
<gene>
    <name evidence="1" type="ORF">KC19_12G063300</name>
</gene>
<keyword evidence="2" id="KW-1185">Reference proteome</keyword>
<proteinExistence type="predicted"/>
<sequence length="196" mass="22508">MAIKTELELITRREYLSGGERGKSFREQGLQLVKRNGALVAAALDDLPVAEHDQGREAVDAVHLHQRRIRVGLDLHHLQLPGVLLVYNVHALRHQRAWPTPCRPEVHQHRHLRHQHLPLEIALVHCHHLAPHSPHRLPNPRHLQTLPPSARHLQSSAAQERIPTLHNPISCRPAHHRVTHRSSLQQCELVKRDCNR</sequence>
<protein>
    <submittedName>
        <fullName evidence="1">Uncharacterized protein</fullName>
    </submittedName>
</protein>
<name>A0A8T0G4Z1_CERPU</name>
<evidence type="ECO:0000313" key="2">
    <source>
        <dbReference type="Proteomes" id="UP000822688"/>
    </source>
</evidence>
<comment type="caution">
    <text evidence="1">The sequence shown here is derived from an EMBL/GenBank/DDBJ whole genome shotgun (WGS) entry which is preliminary data.</text>
</comment>